<name>A0A848IMJ0_9BURK</name>
<reference evidence="2 3" key="1">
    <citation type="submission" date="2020-04" db="EMBL/GenBank/DDBJ databases">
        <title>Paraburkholderia sp. RP-4-7 isolated from soil.</title>
        <authorList>
            <person name="Dahal R.H."/>
        </authorList>
    </citation>
    <scope>NUCLEOTIDE SEQUENCE [LARGE SCALE GENOMIC DNA]</scope>
    <source>
        <strain evidence="2 3">RP-4-7</strain>
    </source>
</reference>
<keyword evidence="1" id="KW-0812">Transmembrane</keyword>
<accession>A0A848IMJ0</accession>
<dbReference type="EMBL" id="JABBGJ010000030">
    <property type="protein sequence ID" value="NMM01399.1"/>
    <property type="molecule type" value="Genomic_DNA"/>
</dbReference>
<dbReference type="Proteomes" id="UP000544134">
    <property type="component" value="Unassembled WGS sequence"/>
</dbReference>
<proteinExistence type="predicted"/>
<dbReference type="PROSITE" id="PS51257">
    <property type="entry name" value="PROKAR_LIPOPROTEIN"/>
    <property type="match status" value="1"/>
</dbReference>
<comment type="caution">
    <text evidence="2">The sequence shown here is derived from an EMBL/GenBank/DDBJ whole genome shotgun (WGS) entry which is preliminary data.</text>
</comment>
<organism evidence="2 3">
    <name type="scientific">Paraburkholderia polaris</name>
    <dbReference type="NCBI Taxonomy" id="2728848"/>
    <lineage>
        <taxon>Bacteria</taxon>
        <taxon>Pseudomonadati</taxon>
        <taxon>Pseudomonadota</taxon>
        <taxon>Betaproteobacteria</taxon>
        <taxon>Burkholderiales</taxon>
        <taxon>Burkholderiaceae</taxon>
        <taxon>Paraburkholderia</taxon>
    </lineage>
</organism>
<gene>
    <name evidence="2" type="ORF">HHL24_26080</name>
</gene>
<keyword evidence="3" id="KW-1185">Reference proteome</keyword>
<evidence type="ECO:0000313" key="2">
    <source>
        <dbReference type="EMBL" id="NMM01399.1"/>
    </source>
</evidence>
<evidence type="ECO:0000256" key="1">
    <source>
        <dbReference type="SAM" id="Phobius"/>
    </source>
</evidence>
<evidence type="ECO:0000313" key="3">
    <source>
        <dbReference type="Proteomes" id="UP000544134"/>
    </source>
</evidence>
<feature type="transmembrane region" description="Helical" evidence="1">
    <location>
        <begin position="14"/>
        <end position="35"/>
    </location>
</feature>
<keyword evidence="1" id="KW-0472">Membrane</keyword>
<dbReference type="RefSeq" id="WP_169488235.1">
    <property type="nucleotide sequence ID" value="NZ_JABBGJ010000030.1"/>
</dbReference>
<keyword evidence="1" id="KW-1133">Transmembrane helix</keyword>
<protein>
    <submittedName>
        <fullName evidence="2">Uncharacterized protein</fullName>
    </submittedName>
</protein>
<sequence>MARLRWNFAPRRGWTQPCSIVCVVALAGCIHALWWRHDLLQRREHVVGQAQEVFRFAAARDHRDASPPPAALNQVFAEMRYPWSDMLDSLQRVTKPSLDLLTLQADAGAIRRVHISAVANQAQDVFELIAALQGDHAWSSVQLISQTRNDETGAPRANGSALPGLPTASPRNISFSLVAEWGRP</sequence>
<dbReference type="AlphaFoldDB" id="A0A848IMJ0"/>